<protein>
    <submittedName>
        <fullName evidence="1">Uncharacterized protein</fullName>
    </submittedName>
</protein>
<proteinExistence type="predicted"/>
<sequence>MFSALYANKNGTSNNTTSFFFPNWYDPAEFYYTTDRLSSPLLNQATVLFMCHFFG</sequence>
<name>A0A0A9HGT1_ARUDO</name>
<reference evidence="1" key="1">
    <citation type="submission" date="2014-09" db="EMBL/GenBank/DDBJ databases">
        <authorList>
            <person name="Magalhaes I.L.F."/>
            <person name="Oliveira U."/>
            <person name="Santos F.R."/>
            <person name="Vidigal T.H.D.A."/>
            <person name="Brescovit A.D."/>
            <person name="Santos A.J."/>
        </authorList>
    </citation>
    <scope>NUCLEOTIDE SEQUENCE</scope>
    <source>
        <tissue evidence="1">Shoot tissue taken approximately 20 cm above the soil surface</tissue>
    </source>
</reference>
<accession>A0A0A9HGT1</accession>
<organism evidence="1">
    <name type="scientific">Arundo donax</name>
    <name type="common">Giant reed</name>
    <name type="synonym">Donax arundinaceus</name>
    <dbReference type="NCBI Taxonomy" id="35708"/>
    <lineage>
        <taxon>Eukaryota</taxon>
        <taxon>Viridiplantae</taxon>
        <taxon>Streptophyta</taxon>
        <taxon>Embryophyta</taxon>
        <taxon>Tracheophyta</taxon>
        <taxon>Spermatophyta</taxon>
        <taxon>Magnoliopsida</taxon>
        <taxon>Liliopsida</taxon>
        <taxon>Poales</taxon>
        <taxon>Poaceae</taxon>
        <taxon>PACMAD clade</taxon>
        <taxon>Arundinoideae</taxon>
        <taxon>Arundineae</taxon>
        <taxon>Arundo</taxon>
    </lineage>
</organism>
<reference evidence="1" key="2">
    <citation type="journal article" date="2015" name="Data Brief">
        <title>Shoot transcriptome of the giant reed, Arundo donax.</title>
        <authorList>
            <person name="Barrero R.A."/>
            <person name="Guerrero F.D."/>
            <person name="Moolhuijzen P."/>
            <person name="Goolsby J.A."/>
            <person name="Tidwell J."/>
            <person name="Bellgard S.E."/>
            <person name="Bellgard M.I."/>
        </authorList>
    </citation>
    <scope>NUCLEOTIDE SEQUENCE</scope>
    <source>
        <tissue evidence="1">Shoot tissue taken approximately 20 cm above the soil surface</tissue>
    </source>
</reference>
<evidence type="ECO:0000313" key="1">
    <source>
        <dbReference type="EMBL" id="JAE35962.1"/>
    </source>
</evidence>
<dbReference type="EMBL" id="GBRH01161934">
    <property type="protein sequence ID" value="JAE35962.1"/>
    <property type="molecule type" value="Transcribed_RNA"/>
</dbReference>
<dbReference type="AlphaFoldDB" id="A0A0A9HGT1"/>